<dbReference type="AlphaFoldDB" id="A0A1I8I8N8"/>
<organism evidence="2 3">
    <name type="scientific">Macrostomum lignano</name>
    <dbReference type="NCBI Taxonomy" id="282301"/>
    <lineage>
        <taxon>Eukaryota</taxon>
        <taxon>Metazoa</taxon>
        <taxon>Spiralia</taxon>
        <taxon>Lophotrochozoa</taxon>
        <taxon>Platyhelminthes</taxon>
        <taxon>Rhabditophora</taxon>
        <taxon>Macrostomorpha</taxon>
        <taxon>Macrostomida</taxon>
        <taxon>Macrostomidae</taxon>
        <taxon>Macrostomum</taxon>
    </lineage>
</organism>
<protein>
    <submittedName>
        <fullName evidence="3">MLO-like protein</fullName>
    </submittedName>
</protein>
<evidence type="ECO:0000256" key="1">
    <source>
        <dbReference type="SAM" id="MobiDB-lite"/>
    </source>
</evidence>
<keyword evidence="2" id="KW-1185">Reference proteome</keyword>
<sequence length="185" mass="20613">AIRLQFETAILLSLHPLLSHLRAQRFDRVYKCESDLSRCQNEIRLTALELAQVQAQRSSESHDSTVSAASMASAASYGGRTRWSGAEGAEGYSMDLLNMRRDDEDDEDGEDRKDEASIKGLWKRAFSSLKIRDRIKSPKKKKGSKDEEDDIDPVYYLLKHAADKGTQRCPACSQQQPTTSSGASA</sequence>
<dbReference type="WBParaSite" id="maker-uti_cns_0010746-snap-gene-0.3-mRNA-1">
    <property type="protein sequence ID" value="maker-uti_cns_0010746-snap-gene-0.3-mRNA-1"/>
    <property type="gene ID" value="maker-uti_cns_0010746-snap-gene-0.3"/>
</dbReference>
<name>A0A1I8I8N8_9PLAT</name>
<feature type="compositionally biased region" description="Polar residues" evidence="1">
    <location>
        <begin position="172"/>
        <end position="185"/>
    </location>
</feature>
<proteinExistence type="predicted"/>
<reference evidence="3" key="1">
    <citation type="submission" date="2016-11" db="UniProtKB">
        <authorList>
            <consortium name="WormBaseParasite"/>
        </authorList>
    </citation>
    <scope>IDENTIFICATION</scope>
</reference>
<feature type="region of interest" description="Disordered" evidence="1">
    <location>
        <begin position="133"/>
        <end position="153"/>
    </location>
</feature>
<evidence type="ECO:0000313" key="3">
    <source>
        <dbReference type="WBParaSite" id="maker-uti_cns_0010746-snap-gene-0.3-mRNA-1"/>
    </source>
</evidence>
<feature type="region of interest" description="Disordered" evidence="1">
    <location>
        <begin position="95"/>
        <end position="116"/>
    </location>
</feature>
<feature type="region of interest" description="Disordered" evidence="1">
    <location>
        <begin position="166"/>
        <end position="185"/>
    </location>
</feature>
<evidence type="ECO:0000313" key="2">
    <source>
        <dbReference type="Proteomes" id="UP000095280"/>
    </source>
</evidence>
<dbReference type="Proteomes" id="UP000095280">
    <property type="component" value="Unplaced"/>
</dbReference>
<accession>A0A1I8I8N8</accession>